<keyword evidence="2" id="KW-1003">Cell membrane</keyword>
<dbReference type="Proteomes" id="UP000532936">
    <property type="component" value="Unassembled WGS sequence"/>
</dbReference>
<evidence type="ECO:0000313" key="3">
    <source>
        <dbReference type="EMBL" id="MBB3871688.1"/>
    </source>
</evidence>
<evidence type="ECO:0000256" key="2">
    <source>
        <dbReference type="RuleBase" id="RU362044"/>
    </source>
</evidence>
<organism evidence="3 4">
    <name type="scientific">Brevundimonas mediterranea</name>
    <dbReference type="NCBI Taxonomy" id="74329"/>
    <lineage>
        <taxon>Bacteria</taxon>
        <taxon>Pseudomonadati</taxon>
        <taxon>Pseudomonadota</taxon>
        <taxon>Alphaproteobacteria</taxon>
        <taxon>Caulobacterales</taxon>
        <taxon>Caulobacteraceae</taxon>
        <taxon>Brevundimonas</taxon>
    </lineage>
</organism>
<evidence type="ECO:0000256" key="1">
    <source>
        <dbReference type="ARBA" id="ARBA00003787"/>
    </source>
</evidence>
<keyword evidence="2" id="KW-1133">Transmembrane helix</keyword>
<dbReference type="NCBIfam" id="TIGR00056">
    <property type="entry name" value="MlaE family lipid ABC transporter permease subunit"/>
    <property type="match status" value="1"/>
</dbReference>
<comment type="subcellular location">
    <subcellularLocation>
        <location evidence="2">Cell inner membrane</location>
        <topology evidence="2">Multi-pass membrane protein</topology>
    </subcellularLocation>
</comment>
<keyword evidence="2" id="KW-0997">Cell inner membrane</keyword>
<keyword evidence="2" id="KW-0472">Membrane</keyword>
<dbReference type="GO" id="GO:0005548">
    <property type="term" value="F:phospholipid transporter activity"/>
    <property type="evidence" value="ECO:0007669"/>
    <property type="project" value="TreeGrafter"/>
</dbReference>
<protein>
    <submittedName>
        <fullName evidence="3">Phospholipid/cholesterol/gamma-HCH transport system permease protein</fullName>
    </submittedName>
</protein>
<feature type="transmembrane region" description="Helical" evidence="2">
    <location>
        <begin position="165"/>
        <end position="184"/>
    </location>
</feature>
<feature type="transmembrane region" description="Helical" evidence="2">
    <location>
        <begin position="308"/>
        <end position="328"/>
    </location>
</feature>
<comment type="caution">
    <text evidence="3">The sequence shown here is derived from an EMBL/GenBank/DDBJ whole genome shotgun (WGS) entry which is preliminary data.</text>
</comment>
<dbReference type="Pfam" id="PF02405">
    <property type="entry name" value="MlaE"/>
    <property type="match status" value="1"/>
</dbReference>
<feature type="transmembrane region" description="Helical" evidence="2">
    <location>
        <begin position="258"/>
        <end position="288"/>
    </location>
</feature>
<dbReference type="PANTHER" id="PTHR30188">
    <property type="entry name" value="ABC TRANSPORTER PERMEASE PROTEIN-RELATED"/>
    <property type="match status" value="1"/>
</dbReference>
<dbReference type="InterPro" id="IPR030802">
    <property type="entry name" value="Permease_MalE"/>
</dbReference>
<comment type="similarity">
    <text evidence="2">Belongs to the MlaE permease family.</text>
</comment>
<comment type="function">
    <text evidence="1">Could be part of an ABC transporter complex.</text>
</comment>
<dbReference type="EMBL" id="JACIDA010000001">
    <property type="protein sequence ID" value="MBB3871688.1"/>
    <property type="molecule type" value="Genomic_DNA"/>
</dbReference>
<feature type="transmembrane region" description="Helical" evidence="2">
    <location>
        <begin position="348"/>
        <end position="368"/>
    </location>
</feature>
<dbReference type="RefSeq" id="WP_183195840.1">
    <property type="nucleotide sequence ID" value="NZ_JACIDA010000001.1"/>
</dbReference>
<gene>
    <name evidence="3" type="ORF">GGR11_001202</name>
</gene>
<sequence length="372" mass="39729">MSQTDYEITDAGDGTAKLRLVGDWTTTALGRLQQRLEKDLAGRKVKSLDTRDLGRFDTAGALALVQASHGGVPKSAWKDRPEAGRIYTMIETLERKSAPPLKRPDAFTRSFAKIGRGVYDFGGEAMLSLAFLGRLMAAVVEAAKNPGGIRWPAWVSQAERAGLDAIPIVMVTNFFIGAVVAFIGVDLLTDFGAQVFAVQLIGVAMFREFAVVIASVLLAGRSASAFAAEIGSMRMNQEVDAMQVMGVNPFQALVIPRVAALVLMLPLLTFMGMIGGLLGGLVVCWSSLNLGPAFFFQRLVEDGSMAQHMMVGLVKAPVFALVIAAIGCRQGMSVAGDVESLGRRVTAAVVQAIFAIILLDAVFALMFLELDI</sequence>
<dbReference type="AlphaFoldDB" id="A0A7W6A6X3"/>
<proteinExistence type="inferred from homology"/>
<evidence type="ECO:0000313" key="4">
    <source>
        <dbReference type="Proteomes" id="UP000532936"/>
    </source>
</evidence>
<keyword evidence="2" id="KW-0812">Transmembrane</keyword>
<reference evidence="3 4" key="1">
    <citation type="submission" date="2020-08" db="EMBL/GenBank/DDBJ databases">
        <title>Genomic Encyclopedia of Type Strains, Phase IV (KMG-IV): sequencing the most valuable type-strain genomes for metagenomic binning, comparative biology and taxonomic classification.</title>
        <authorList>
            <person name="Goeker M."/>
        </authorList>
    </citation>
    <scope>NUCLEOTIDE SEQUENCE [LARGE SCALE GENOMIC DNA]</scope>
    <source>
        <strain evidence="3 4">DSM 14878</strain>
    </source>
</reference>
<name>A0A7W6A6X3_9CAUL</name>
<feature type="transmembrane region" description="Helical" evidence="2">
    <location>
        <begin position="196"/>
        <end position="219"/>
    </location>
</feature>
<dbReference type="GO" id="GO:0043190">
    <property type="term" value="C:ATP-binding cassette (ABC) transporter complex"/>
    <property type="evidence" value="ECO:0007669"/>
    <property type="project" value="InterPro"/>
</dbReference>
<accession>A0A7W6A6X3</accession>
<dbReference type="InterPro" id="IPR003453">
    <property type="entry name" value="ABC_MlaE_roteobac"/>
</dbReference>
<dbReference type="PANTHER" id="PTHR30188:SF3">
    <property type="entry name" value="ABC TRANSPORTER PERMEASE"/>
    <property type="match status" value="1"/>
</dbReference>